<protein>
    <submittedName>
        <fullName evidence="4">Fungal lipase-like domain-containing protein</fullName>
    </submittedName>
</protein>
<sequence>MGRLKKQSIATFICFISTALSQYSDDFSRNTIWPLAVAAFDKNPQICINSGLPDGQLKRKIEVKCDFLNETCSGYTASSKASNGIILAFSGSTGNEGPLEILSILFEKQAQFPGGGLVAEFFYRTFFNIWNAGMKDDFLTLRQKFPDYQVWITGHSLGAAMATLAATYITQTGYVSGTQVKLITYGEPRNGDATYASRINDMLPFAYRVVHDNDIVPQVPLDVENYEHHRTEIWYPNAMAVGDPFVVCRGNEDRNCSKGIPISKWNPGAHTLYFNIDIEKYQHSGCVYA</sequence>
<evidence type="ECO:0000313" key="3">
    <source>
        <dbReference type="Proteomes" id="UP000887575"/>
    </source>
</evidence>
<dbReference type="CDD" id="cd00519">
    <property type="entry name" value="Lipase_3"/>
    <property type="match status" value="1"/>
</dbReference>
<evidence type="ECO:0000256" key="1">
    <source>
        <dbReference type="SAM" id="SignalP"/>
    </source>
</evidence>
<feature type="signal peptide" evidence="1">
    <location>
        <begin position="1"/>
        <end position="21"/>
    </location>
</feature>
<organism evidence="3 4">
    <name type="scientific">Mesorhabditis belari</name>
    <dbReference type="NCBI Taxonomy" id="2138241"/>
    <lineage>
        <taxon>Eukaryota</taxon>
        <taxon>Metazoa</taxon>
        <taxon>Ecdysozoa</taxon>
        <taxon>Nematoda</taxon>
        <taxon>Chromadorea</taxon>
        <taxon>Rhabditida</taxon>
        <taxon>Rhabditina</taxon>
        <taxon>Rhabditomorpha</taxon>
        <taxon>Rhabditoidea</taxon>
        <taxon>Rhabditidae</taxon>
        <taxon>Mesorhabditinae</taxon>
        <taxon>Mesorhabditis</taxon>
    </lineage>
</organism>
<dbReference type="Gene3D" id="3.40.50.1820">
    <property type="entry name" value="alpha/beta hydrolase"/>
    <property type="match status" value="1"/>
</dbReference>
<dbReference type="AlphaFoldDB" id="A0AAF3EG60"/>
<dbReference type="Pfam" id="PF01764">
    <property type="entry name" value="Lipase_3"/>
    <property type="match status" value="1"/>
</dbReference>
<dbReference type="SUPFAM" id="SSF53474">
    <property type="entry name" value="alpha/beta-Hydrolases"/>
    <property type="match status" value="1"/>
</dbReference>
<reference evidence="4" key="1">
    <citation type="submission" date="2024-02" db="UniProtKB">
        <authorList>
            <consortium name="WormBaseParasite"/>
        </authorList>
    </citation>
    <scope>IDENTIFICATION</scope>
</reference>
<dbReference type="PANTHER" id="PTHR45908">
    <property type="entry name" value="PROTEIN CBG11750-RELATED"/>
    <property type="match status" value="1"/>
</dbReference>
<evidence type="ECO:0000259" key="2">
    <source>
        <dbReference type="Pfam" id="PF01764"/>
    </source>
</evidence>
<accession>A0AAF3EG60</accession>
<dbReference type="Proteomes" id="UP000887575">
    <property type="component" value="Unassembled WGS sequence"/>
</dbReference>
<dbReference type="GO" id="GO:0006629">
    <property type="term" value="P:lipid metabolic process"/>
    <property type="evidence" value="ECO:0007669"/>
    <property type="project" value="InterPro"/>
</dbReference>
<proteinExistence type="predicted"/>
<feature type="chain" id="PRO_5041923386" evidence="1">
    <location>
        <begin position="22"/>
        <end position="289"/>
    </location>
</feature>
<keyword evidence="3" id="KW-1185">Reference proteome</keyword>
<dbReference type="WBParaSite" id="MBELARI_LOCUS12984">
    <property type="protein sequence ID" value="MBELARI_LOCUS12984"/>
    <property type="gene ID" value="MBELARI_LOCUS12984"/>
</dbReference>
<dbReference type="InterPro" id="IPR002921">
    <property type="entry name" value="Fungal_lipase-type"/>
</dbReference>
<name>A0AAF3EG60_9BILA</name>
<dbReference type="InterPro" id="IPR029058">
    <property type="entry name" value="AB_hydrolase_fold"/>
</dbReference>
<evidence type="ECO:0000313" key="4">
    <source>
        <dbReference type="WBParaSite" id="MBELARI_LOCUS12984"/>
    </source>
</evidence>
<feature type="domain" description="Fungal lipase-type" evidence="2">
    <location>
        <begin position="88"/>
        <end position="222"/>
    </location>
</feature>
<keyword evidence="1" id="KW-0732">Signal</keyword>